<dbReference type="Gene3D" id="2.30.30.490">
    <property type="match status" value="1"/>
</dbReference>
<dbReference type="GO" id="GO:0003723">
    <property type="term" value="F:RNA binding"/>
    <property type="evidence" value="ECO:0007669"/>
    <property type="project" value="UniProtKB-UniRule"/>
</dbReference>
<organism evidence="5 7">
    <name type="scientific">Cannabis sativa</name>
    <name type="common">Hemp</name>
    <name type="synonym">Marijuana</name>
    <dbReference type="NCBI Taxonomy" id="3483"/>
    <lineage>
        <taxon>Eukaryota</taxon>
        <taxon>Viridiplantae</taxon>
        <taxon>Streptophyta</taxon>
        <taxon>Embryophyta</taxon>
        <taxon>Tracheophyta</taxon>
        <taxon>Spermatophyta</taxon>
        <taxon>Magnoliopsida</taxon>
        <taxon>eudicotyledons</taxon>
        <taxon>Gunneridae</taxon>
        <taxon>Pentapetalae</taxon>
        <taxon>rosids</taxon>
        <taxon>fabids</taxon>
        <taxon>Rosales</taxon>
        <taxon>Cannabaceae</taxon>
        <taxon>Cannabis</taxon>
    </lineage>
</organism>
<dbReference type="OrthoDB" id="1896853at2759"/>
<dbReference type="Proteomes" id="UP000583929">
    <property type="component" value="Unassembled WGS sequence"/>
</dbReference>
<dbReference type="InterPro" id="IPR000504">
    <property type="entry name" value="RRM_dom"/>
</dbReference>
<dbReference type="PROSITE" id="PS51038">
    <property type="entry name" value="BAH"/>
    <property type="match status" value="1"/>
</dbReference>
<proteinExistence type="predicted"/>
<dbReference type="CDD" id="cd00590">
    <property type="entry name" value="RRM_SF"/>
    <property type="match status" value="1"/>
</dbReference>
<evidence type="ECO:0000256" key="1">
    <source>
        <dbReference type="PROSITE-ProRule" id="PRU00176"/>
    </source>
</evidence>
<evidence type="ECO:0000313" key="8">
    <source>
        <dbReference type="Proteomes" id="UP000583929"/>
    </source>
</evidence>
<accession>A0A7J6E378</accession>
<comment type="caution">
    <text evidence="5">The sequence shown here is derived from an EMBL/GenBank/DDBJ whole genome shotgun (WGS) entry which is preliminary data.</text>
</comment>
<dbReference type="PANTHER" id="PTHR47073:SF2">
    <property type="entry name" value="PROTEIN ANTI-SILENCING 1"/>
    <property type="match status" value="1"/>
</dbReference>
<gene>
    <name evidence="5" type="ORF">F8388_012263</name>
    <name evidence="6" type="ORF">G4B88_002789</name>
</gene>
<feature type="region of interest" description="Disordered" evidence="2">
    <location>
        <begin position="336"/>
        <end position="355"/>
    </location>
</feature>
<dbReference type="GO" id="GO:0003682">
    <property type="term" value="F:chromatin binding"/>
    <property type="evidence" value="ECO:0007669"/>
    <property type="project" value="InterPro"/>
</dbReference>
<evidence type="ECO:0000313" key="7">
    <source>
        <dbReference type="Proteomes" id="UP000525078"/>
    </source>
</evidence>
<evidence type="ECO:0000313" key="5">
    <source>
        <dbReference type="EMBL" id="KAF4352139.1"/>
    </source>
</evidence>
<evidence type="ECO:0000259" key="4">
    <source>
        <dbReference type="PROSITE" id="PS51038"/>
    </source>
</evidence>
<evidence type="ECO:0000259" key="3">
    <source>
        <dbReference type="PROSITE" id="PS50102"/>
    </source>
</evidence>
<evidence type="ECO:0008006" key="9">
    <source>
        <dbReference type="Google" id="ProtNLM"/>
    </source>
</evidence>
<dbReference type="FunFam" id="2.30.30.490:FF:000017">
    <property type="entry name" value="Bromo-adjacent homology (BAH) domain-containing protein"/>
    <property type="match status" value="1"/>
</dbReference>
<evidence type="ECO:0000313" key="6">
    <source>
        <dbReference type="EMBL" id="KAF4394912.1"/>
    </source>
</evidence>
<sequence length="598" mass="67614">MVEAEKLEGLEFKWGVMKKKGGKKKDVQFYGSFTYDGVEYFLYDSVYLFGEGEPDPHIGKLIKMWEGSDKKKKVKVLWFFRPREISRFLKMEEASENELLLASGEGRGLFNINPLEAISGKCNVVCVSKDSRNPQPTNEELQMADYIFCRTLDVGTCKVMDKIDDEIAGIDVKLLLNKMDNKKDAGTQKVGSERKEVSENAGENDATVSTTERNLSLNYVAGTSNGYRVVDSPNHDANLDVYLIKQNSYPSKKTASGLCITSANLANANEIKENVSHRKACLVGSEEKVKNASVELDDRPSKKSKLNFEYVDGSKSSMGPPRSTFDTSCKEAALPGVSPDDGKYKSKHCKDSSGTEKSISKKLKSDCETVVLSNGMLLKAPADQSHNDDCKSDGQGLEVVPRPDTNRRKWFKGLPWDDQMRNAYEQGTLVLLQNLDPSYTKEEVKDIVWHGFKANCEAKMIQRRMISSPYSGQAFVIFKQKDIAERVVKKLDEGCLLLSNGRPLVGRLGTPCFPEGKRTLFYGHIAIDKLRYQMPREQRDAVSTSHCSQPNTYEYDMAMEWILLHERSDFLWKKLFWEQEQEMRKLKKKLKAGNKLML</sequence>
<dbReference type="InterPro" id="IPR001025">
    <property type="entry name" value="BAH_dom"/>
</dbReference>
<dbReference type="EMBL" id="JAATIQ010000042">
    <property type="protein sequence ID" value="KAF4394912.1"/>
    <property type="molecule type" value="Genomic_DNA"/>
</dbReference>
<dbReference type="Gene3D" id="3.30.70.330">
    <property type="match status" value="1"/>
</dbReference>
<dbReference type="PROSITE" id="PS50102">
    <property type="entry name" value="RRM"/>
    <property type="match status" value="1"/>
</dbReference>
<dbReference type="EMBL" id="JAATIP010000320">
    <property type="protein sequence ID" value="KAF4352139.1"/>
    <property type="molecule type" value="Genomic_DNA"/>
</dbReference>
<feature type="region of interest" description="Disordered" evidence="2">
    <location>
        <begin position="184"/>
        <end position="209"/>
    </location>
</feature>
<keyword evidence="8" id="KW-1185">Reference proteome</keyword>
<feature type="compositionally biased region" description="Basic and acidic residues" evidence="2">
    <location>
        <begin position="340"/>
        <end position="354"/>
    </location>
</feature>
<dbReference type="Pfam" id="PF01426">
    <property type="entry name" value="BAH"/>
    <property type="match status" value="1"/>
</dbReference>
<feature type="domain" description="RRM" evidence="3">
    <location>
        <begin position="428"/>
        <end position="511"/>
    </location>
</feature>
<protein>
    <recommendedName>
        <fullName evidence="9">BAH domain-containing protein</fullName>
    </recommendedName>
</protein>
<name>A0A7J6E378_CANSA</name>
<keyword evidence="1" id="KW-0694">RNA-binding</keyword>
<dbReference type="Proteomes" id="UP000525078">
    <property type="component" value="Unassembled WGS sequence"/>
</dbReference>
<feature type="domain" description="BAH" evidence="4">
    <location>
        <begin position="38"/>
        <end position="163"/>
    </location>
</feature>
<reference evidence="7 8" key="1">
    <citation type="journal article" date="2020" name="bioRxiv">
        <title>Sequence and annotation of 42 cannabis genomes reveals extensive copy number variation in cannabinoid synthesis and pathogen resistance genes.</title>
        <authorList>
            <person name="Mckernan K.J."/>
            <person name="Helbert Y."/>
            <person name="Kane L.T."/>
            <person name="Ebling H."/>
            <person name="Zhang L."/>
            <person name="Liu B."/>
            <person name="Eaton Z."/>
            <person name="Mclaughlin S."/>
            <person name="Kingan S."/>
            <person name="Baybayan P."/>
            <person name="Concepcion G."/>
            <person name="Jordan M."/>
            <person name="Riva A."/>
            <person name="Barbazuk W."/>
            <person name="Harkins T."/>
        </authorList>
    </citation>
    <scope>NUCLEOTIDE SEQUENCE [LARGE SCALE GENOMIC DNA]</scope>
    <source>
        <strain evidence="7 8">cv. Jamaican Lion 4</strain>
        <strain evidence="6">Father</strain>
        <strain evidence="5">Mother</strain>
        <tissue evidence="5">Leaf</tissue>
    </source>
</reference>
<feature type="region of interest" description="Disordered" evidence="2">
    <location>
        <begin position="382"/>
        <end position="402"/>
    </location>
</feature>
<dbReference type="PANTHER" id="PTHR47073">
    <property type="entry name" value="PROTEIN ANTI-SILENCING 1"/>
    <property type="match status" value="1"/>
</dbReference>
<dbReference type="SUPFAM" id="SSF54928">
    <property type="entry name" value="RNA-binding domain, RBD"/>
    <property type="match status" value="1"/>
</dbReference>
<dbReference type="InterPro" id="IPR043151">
    <property type="entry name" value="BAH_sf"/>
</dbReference>
<dbReference type="AlphaFoldDB" id="A0A7J6E378"/>
<dbReference type="SMART" id="SM00439">
    <property type="entry name" value="BAH"/>
    <property type="match status" value="1"/>
</dbReference>
<evidence type="ECO:0000256" key="2">
    <source>
        <dbReference type="SAM" id="MobiDB-lite"/>
    </source>
</evidence>
<feature type="compositionally biased region" description="Basic and acidic residues" evidence="2">
    <location>
        <begin position="184"/>
        <end position="198"/>
    </location>
</feature>
<dbReference type="InterPro" id="IPR035979">
    <property type="entry name" value="RBD_domain_sf"/>
</dbReference>
<dbReference type="InterPro" id="IPR012677">
    <property type="entry name" value="Nucleotide-bd_a/b_plait_sf"/>
</dbReference>